<organism evidence="2 3">
    <name type="scientific">Caballeronia telluris</name>
    <dbReference type="NCBI Taxonomy" id="326475"/>
    <lineage>
        <taxon>Bacteria</taxon>
        <taxon>Pseudomonadati</taxon>
        <taxon>Pseudomonadota</taxon>
        <taxon>Betaproteobacteria</taxon>
        <taxon>Burkholderiales</taxon>
        <taxon>Burkholderiaceae</taxon>
        <taxon>Caballeronia</taxon>
    </lineage>
</organism>
<feature type="region of interest" description="Disordered" evidence="1">
    <location>
        <begin position="152"/>
        <end position="260"/>
    </location>
</feature>
<feature type="compositionally biased region" description="Polar residues" evidence="1">
    <location>
        <begin position="234"/>
        <end position="246"/>
    </location>
</feature>
<dbReference type="AlphaFoldDB" id="A0A158IFV6"/>
<evidence type="ECO:0000313" key="2">
    <source>
        <dbReference type="EMBL" id="SAL55502.1"/>
    </source>
</evidence>
<evidence type="ECO:0000256" key="1">
    <source>
        <dbReference type="SAM" id="MobiDB-lite"/>
    </source>
</evidence>
<dbReference type="STRING" id="326475.AWB66_03025"/>
<name>A0A158IFV6_9BURK</name>
<dbReference type="Proteomes" id="UP000054717">
    <property type="component" value="Unassembled WGS sequence"/>
</dbReference>
<keyword evidence="3" id="KW-1185">Reference proteome</keyword>
<gene>
    <name evidence="2" type="ORF">AWB66_03025</name>
</gene>
<evidence type="ECO:0000313" key="3">
    <source>
        <dbReference type="Proteomes" id="UP000054717"/>
    </source>
</evidence>
<feature type="compositionally biased region" description="Low complexity" evidence="1">
    <location>
        <begin position="217"/>
        <end position="233"/>
    </location>
</feature>
<comment type="caution">
    <text evidence="2">The sequence shown here is derived from an EMBL/GenBank/DDBJ whole genome shotgun (WGS) entry which is preliminary data.</text>
</comment>
<proteinExistence type="predicted"/>
<protein>
    <submittedName>
        <fullName evidence="2">Uncharacterized protein</fullName>
    </submittedName>
</protein>
<reference evidence="2" key="1">
    <citation type="submission" date="2016-01" db="EMBL/GenBank/DDBJ databases">
        <authorList>
            <person name="Peeters Charlotte."/>
        </authorList>
    </citation>
    <scope>NUCLEOTIDE SEQUENCE</scope>
    <source>
        <strain evidence="2">LMG 22936</strain>
    </source>
</reference>
<accession>A0A158IFV6</accession>
<dbReference type="EMBL" id="FCNZ02000010">
    <property type="protein sequence ID" value="SAL55502.1"/>
    <property type="molecule type" value="Genomic_DNA"/>
</dbReference>
<sequence>MKMNARHRLALRPTQATLARGAASSTACVASLALLRRAALGVLALAGWAPSFAGTQALFLPDAADVTQSMATNAGGARASLGGGRMDSVLEYVPQRFSEAKRPDGTANKRRGTHHRPAFNVHVAAIRPRVGASEGHVVRAAPPVHGISRSPQIAADAQATGPADDWVSSASVGGATDGRLNSPHIDTMAGRAQPAPHLAASVSQAQWIDDDPRAPQRHAATATAASQERANATPARNSPNGASVSHATPPGDSEPDPWSTAWLEWSKSTHGQSARAVSATGQGLDAASDSAIATTSLAHDARFDDWTRVGAAGPHIATMDAQGVW</sequence>